<gene>
    <name evidence="13" type="ORF">CANCADRAFT_133459</name>
</gene>
<dbReference type="GO" id="GO:0005789">
    <property type="term" value="C:endoplasmic reticulum membrane"/>
    <property type="evidence" value="ECO:0007669"/>
    <property type="project" value="UniProtKB-SubCell"/>
</dbReference>
<keyword evidence="7" id="KW-0812">Transmembrane</keyword>
<evidence type="ECO:0000256" key="10">
    <source>
        <dbReference type="ARBA" id="ARBA00022989"/>
    </source>
</evidence>
<name>A0A1E4TBE3_9ASCO</name>
<accession>A0A1E4TBE3</accession>
<dbReference type="Pfam" id="PF01255">
    <property type="entry name" value="Prenyltransf"/>
    <property type="match status" value="1"/>
</dbReference>
<evidence type="ECO:0000256" key="5">
    <source>
        <dbReference type="ARBA" id="ARBA00012596"/>
    </source>
</evidence>
<dbReference type="GO" id="GO:0045547">
    <property type="term" value="F:ditrans,polycis-polyprenyl diphosphate synthase [(2E,6E)-farnesyl diphosphate specific] activity"/>
    <property type="evidence" value="ECO:0007669"/>
    <property type="project" value="UniProtKB-EC"/>
</dbReference>
<dbReference type="Proteomes" id="UP000095023">
    <property type="component" value="Unassembled WGS sequence"/>
</dbReference>
<evidence type="ECO:0000313" key="14">
    <source>
        <dbReference type="Proteomes" id="UP000095023"/>
    </source>
</evidence>
<dbReference type="PANTHER" id="PTHR21528">
    <property type="entry name" value="DEHYDRODOLICHYL DIPHOSPHATE SYNTHASE COMPLEX SUBUNIT NUS1"/>
    <property type="match status" value="1"/>
</dbReference>
<dbReference type="GO" id="GO:0043048">
    <property type="term" value="P:dolichyl monophosphate biosynthetic process"/>
    <property type="evidence" value="ECO:0007669"/>
    <property type="project" value="EnsemblFungi"/>
</dbReference>
<evidence type="ECO:0000256" key="12">
    <source>
        <dbReference type="ARBA" id="ARBA00047353"/>
    </source>
</evidence>
<dbReference type="GO" id="GO:1904423">
    <property type="term" value="C:dehydrodolichyl diphosphate synthase complex"/>
    <property type="evidence" value="ECO:0007669"/>
    <property type="project" value="InterPro"/>
</dbReference>
<keyword evidence="8" id="KW-0256">Endoplasmic reticulum</keyword>
<evidence type="ECO:0000256" key="2">
    <source>
        <dbReference type="ARBA" id="ARBA00004586"/>
    </source>
</evidence>
<dbReference type="PANTHER" id="PTHR21528:SF0">
    <property type="entry name" value="DEHYDRODOLICHYL DIPHOSPHATE SYNTHASE COMPLEX SUBUNIT NUS1"/>
    <property type="match status" value="1"/>
</dbReference>
<dbReference type="InterPro" id="IPR001441">
    <property type="entry name" value="UPP_synth-like"/>
</dbReference>
<evidence type="ECO:0000256" key="4">
    <source>
        <dbReference type="ARBA" id="ARBA00005432"/>
    </source>
</evidence>
<keyword evidence="9" id="KW-0460">Magnesium</keyword>
<dbReference type="AlphaFoldDB" id="A0A1E4TBE3"/>
<keyword evidence="11" id="KW-0472">Membrane</keyword>
<comment type="subcellular location">
    <subcellularLocation>
        <location evidence="2">Endoplasmic reticulum membrane</location>
    </subcellularLocation>
</comment>
<dbReference type="EMBL" id="KV453843">
    <property type="protein sequence ID" value="ODV89074.1"/>
    <property type="molecule type" value="Genomic_DNA"/>
</dbReference>
<evidence type="ECO:0000256" key="1">
    <source>
        <dbReference type="ARBA" id="ARBA00001946"/>
    </source>
</evidence>
<evidence type="ECO:0000313" key="13">
    <source>
        <dbReference type="EMBL" id="ODV89074.1"/>
    </source>
</evidence>
<sequence length="258" mass="29128">MTFTANASRAILVLLHWIVYLHDTYLSVKWLVISWILGTAYSLNEDSELVRADASKLRKKPRHLSVILQYTNTSGVEALIEDTVNVVCWSIAAGLNRLTVYERTGILKEDCDLLQKILNNRLQSYMSAEFCTEVKLYVPHTGRSIGPESGFLVSLISEEDGKETIVDLTKSFCEMSAKDQLNDQDITVEMVDSHLQKLVVPEPDLLIVTGKDSYLYGYPPWQLRVCEIYFTNKSSPLDYVSFLKGCINYSGANITLGR</sequence>
<dbReference type="OrthoDB" id="19639at2759"/>
<comment type="pathway">
    <text evidence="3">Protein modification; protein glycosylation.</text>
</comment>
<keyword evidence="10" id="KW-1133">Transmembrane helix</keyword>
<dbReference type="InterPro" id="IPR036424">
    <property type="entry name" value="UPP_synth-like_sf"/>
</dbReference>
<comment type="catalytic activity">
    <reaction evidence="12">
        <text>n isopentenyl diphosphate + (2E,6E)-farnesyl diphosphate = a di-trans,poly-cis-polyprenyl diphosphate + n diphosphate</text>
        <dbReference type="Rhea" id="RHEA:53008"/>
        <dbReference type="Rhea" id="RHEA-COMP:19494"/>
        <dbReference type="ChEBI" id="CHEBI:33019"/>
        <dbReference type="ChEBI" id="CHEBI:128769"/>
        <dbReference type="ChEBI" id="CHEBI:136960"/>
        <dbReference type="ChEBI" id="CHEBI:175763"/>
        <dbReference type="EC" id="2.5.1.87"/>
    </reaction>
</comment>
<keyword evidence="6" id="KW-0808">Transferase</keyword>
<evidence type="ECO:0000256" key="6">
    <source>
        <dbReference type="ARBA" id="ARBA00022679"/>
    </source>
</evidence>
<evidence type="ECO:0000256" key="7">
    <source>
        <dbReference type="ARBA" id="ARBA00022692"/>
    </source>
</evidence>
<protein>
    <recommendedName>
        <fullName evidence="5">ditrans,polycis-polyprenyl diphosphate synthase [(2E,6E)-farnesyldiphosphate specific]</fullName>
        <ecNumber evidence="5">2.5.1.87</ecNumber>
    </recommendedName>
</protein>
<dbReference type="UniPathway" id="UPA00378"/>
<evidence type="ECO:0000256" key="3">
    <source>
        <dbReference type="ARBA" id="ARBA00004922"/>
    </source>
</evidence>
<reference evidence="14" key="1">
    <citation type="submission" date="2016-02" db="EMBL/GenBank/DDBJ databases">
        <title>Comparative genomics of biotechnologically important yeasts.</title>
        <authorList>
            <consortium name="DOE Joint Genome Institute"/>
            <person name="Riley R."/>
            <person name="Haridas S."/>
            <person name="Wolfe K.H."/>
            <person name="Lopes M.R."/>
            <person name="Hittinger C.T."/>
            <person name="Goker M."/>
            <person name="Salamov A."/>
            <person name="Wisecaver J."/>
            <person name="Long T.M."/>
            <person name="Aerts A.L."/>
            <person name="Barry K."/>
            <person name="Choi C."/>
            <person name="Clum A."/>
            <person name="Coughlan A.Y."/>
            <person name="Deshpande S."/>
            <person name="Douglass A.P."/>
            <person name="Hanson S.J."/>
            <person name="Klenk H.-P."/>
            <person name="Labutti K."/>
            <person name="Lapidus A."/>
            <person name="Lindquist E."/>
            <person name="Lipzen A."/>
            <person name="Meier-Kolthoff J.P."/>
            <person name="Ohm R.A."/>
            <person name="Otillar R.P."/>
            <person name="Pangilinan J."/>
            <person name="Peng Y."/>
            <person name="Rokas A."/>
            <person name="Rosa C.A."/>
            <person name="Scheuner C."/>
            <person name="Sibirny A.A."/>
            <person name="Slot J.C."/>
            <person name="Stielow J.B."/>
            <person name="Sun H."/>
            <person name="Kurtzman C.P."/>
            <person name="Blackwell M."/>
            <person name="Jeffries T.W."/>
            <person name="Grigoriev I.V."/>
        </authorList>
    </citation>
    <scope>NUCLEOTIDE SEQUENCE [LARGE SCALE GENOMIC DNA]</scope>
    <source>
        <strain evidence="14">NRRL Y-17796</strain>
    </source>
</reference>
<evidence type="ECO:0000256" key="11">
    <source>
        <dbReference type="ARBA" id="ARBA00023136"/>
    </source>
</evidence>
<comment type="similarity">
    <text evidence="4">Belongs to the UPP synthase family.</text>
</comment>
<keyword evidence="14" id="KW-1185">Reference proteome</keyword>
<dbReference type="EC" id="2.5.1.87" evidence="5"/>
<dbReference type="SUPFAM" id="SSF64005">
    <property type="entry name" value="Undecaprenyl diphosphate synthase"/>
    <property type="match status" value="1"/>
</dbReference>
<dbReference type="Gene3D" id="3.40.1180.10">
    <property type="entry name" value="Decaprenyl diphosphate synthase-like"/>
    <property type="match status" value="1"/>
</dbReference>
<comment type="cofactor">
    <cofactor evidence="1">
        <name>Mg(2+)</name>
        <dbReference type="ChEBI" id="CHEBI:18420"/>
    </cofactor>
</comment>
<dbReference type="InterPro" id="IPR038887">
    <property type="entry name" value="Nus1/NgBR"/>
</dbReference>
<evidence type="ECO:0000256" key="9">
    <source>
        <dbReference type="ARBA" id="ARBA00022842"/>
    </source>
</evidence>
<proteinExistence type="inferred from homology"/>
<evidence type="ECO:0000256" key="8">
    <source>
        <dbReference type="ARBA" id="ARBA00022824"/>
    </source>
</evidence>
<organism evidence="13 14">
    <name type="scientific">Tortispora caseinolytica NRRL Y-17796</name>
    <dbReference type="NCBI Taxonomy" id="767744"/>
    <lineage>
        <taxon>Eukaryota</taxon>
        <taxon>Fungi</taxon>
        <taxon>Dikarya</taxon>
        <taxon>Ascomycota</taxon>
        <taxon>Saccharomycotina</taxon>
        <taxon>Trigonopsidomycetes</taxon>
        <taxon>Trigonopsidales</taxon>
        <taxon>Trigonopsidaceae</taxon>
        <taxon>Tortispora</taxon>
    </lineage>
</organism>